<name>A0A9P0K6T4_ACAOB</name>
<sequence length="171" mass="19126">MSLILNTIMSPFNHSTHIIEVSCVCVSYIKLVQGSINEYYRLPFNAYIMSITFTLSDNSSTLQADFNPPIYLSDDDAYKIGLCDFESFIVIPNVDASNNTFIYSTSSIASYHQLFKLPIGSYEISELATALQQKLPSGLPTKLHPTLLYKPIVTSIFLQKILLVACWALNP</sequence>
<gene>
    <name evidence="1" type="ORF">ACAOBT_LOCUS7887</name>
</gene>
<dbReference type="OrthoDB" id="6749692at2759"/>
<evidence type="ECO:0000313" key="1">
    <source>
        <dbReference type="EMBL" id="CAH1968489.1"/>
    </source>
</evidence>
<dbReference type="Proteomes" id="UP001152888">
    <property type="component" value="Unassembled WGS sequence"/>
</dbReference>
<comment type="caution">
    <text evidence="1">The sequence shown here is derived from an EMBL/GenBank/DDBJ whole genome shotgun (WGS) entry which is preliminary data.</text>
</comment>
<reference evidence="1" key="1">
    <citation type="submission" date="2022-03" db="EMBL/GenBank/DDBJ databases">
        <authorList>
            <person name="Sayadi A."/>
        </authorList>
    </citation>
    <scope>NUCLEOTIDE SEQUENCE</scope>
</reference>
<organism evidence="1 2">
    <name type="scientific">Acanthoscelides obtectus</name>
    <name type="common">Bean weevil</name>
    <name type="synonym">Bruchus obtectus</name>
    <dbReference type="NCBI Taxonomy" id="200917"/>
    <lineage>
        <taxon>Eukaryota</taxon>
        <taxon>Metazoa</taxon>
        <taxon>Ecdysozoa</taxon>
        <taxon>Arthropoda</taxon>
        <taxon>Hexapoda</taxon>
        <taxon>Insecta</taxon>
        <taxon>Pterygota</taxon>
        <taxon>Neoptera</taxon>
        <taxon>Endopterygota</taxon>
        <taxon>Coleoptera</taxon>
        <taxon>Polyphaga</taxon>
        <taxon>Cucujiformia</taxon>
        <taxon>Chrysomeloidea</taxon>
        <taxon>Chrysomelidae</taxon>
        <taxon>Bruchinae</taxon>
        <taxon>Bruchini</taxon>
        <taxon>Acanthoscelides</taxon>
    </lineage>
</organism>
<evidence type="ECO:0000313" key="2">
    <source>
        <dbReference type="Proteomes" id="UP001152888"/>
    </source>
</evidence>
<dbReference type="EMBL" id="CAKOFQ010006753">
    <property type="protein sequence ID" value="CAH1968489.1"/>
    <property type="molecule type" value="Genomic_DNA"/>
</dbReference>
<proteinExistence type="predicted"/>
<keyword evidence="2" id="KW-1185">Reference proteome</keyword>
<accession>A0A9P0K6T4</accession>
<protein>
    <submittedName>
        <fullName evidence="1">Uncharacterized protein</fullName>
    </submittedName>
</protein>
<dbReference type="AlphaFoldDB" id="A0A9P0K6T4"/>